<dbReference type="Pfam" id="PF13271">
    <property type="entry name" value="DUF4062"/>
    <property type="match status" value="1"/>
</dbReference>
<feature type="domain" description="DUF4062" evidence="1">
    <location>
        <begin position="6"/>
        <end position="87"/>
    </location>
</feature>
<reference evidence="2" key="1">
    <citation type="submission" date="2022-11" db="EMBL/GenBank/DDBJ databases">
        <title>Minimal conservation of predation-associated metabolite biosynthetic gene clusters underscores biosynthetic potential of Myxococcota including descriptions for ten novel species: Archangium lansinium sp. nov., Myxococcus landrumus sp. nov., Nannocystis bai.</title>
        <authorList>
            <person name="Ahearne A."/>
            <person name="Stevens C."/>
            <person name="Dowd S."/>
        </authorList>
    </citation>
    <scope>NUCLEOTIDE SEQUENCE</scope>
    <source>
        <strain evidence="2">Fl3</strain>
    </source>
</reference>
<dbReference type="RefSeq" id="WP_269036539.1">
    <property type="nucleotide sequence ID" value="NZ_CP114040.1"/>
</dbReference>
<dbReference type="InterPro" id="IPR025139">
    <property type="entry name" value="DUF4062"/>
</dbReference>
<name>A0ABY7H515_9BACT</name>
<sequence>MDKRYQIFVSSTYTDLKDERAKVIQTLMEMDCIPAGMELFPAADEEQWQFIKKVIDDCDYYLLIIGGRYGSTTPEGISYTEKEYDYAVDKGLKVIALIHGDPDSLPLSKSETVPAQAEKLAAFRAKVKTGRLVRFWQDTTELPGLVALSLSKTIKTYPAIGWVRANTVANVDLLTDNNLLRKKIAGLEAQLHKLQEEHRPAVDDLAGLDEHFTVRGNTTHFNSSDKWHWEGTISWREAFGLLAPHLLQRKADDDVRHIWEEAVARALEKKGRFPRVEDQTFQTFKVQMLAQKLISVESRPTTTGALALFWFLTEKGKAFMLDIRTIKKMPPVEQS</sequence>
<proteinExistence type="predicted"/>
<dbReference type="EMBL" id="CP114040">
    <property type="protein sequence ID" value="WAS94202.1"/>
    <property type="molecule type" value="Genomic_DNA"/>
</dbReference>
<evidence type="ECO:0000313" key="3">
    <source>
        <dbReference type="Proteomes" id="UP001164459"/>
    </source>
</evidence>
<keyword evidence="3" id="KW-1185">Reference proteome</keyword>
<gene>
    <name evidence="2" type="ORF">O0S08_49400</name>
</gene>
<dbReference type="Proteomes" id="UP001164459">
    <property type="component" value="Chromosome"/>
</dbReference>
<evidence type="ECO:0000313" key="2">
    <source>
        <dbReference type="EMBL" id="WAS94202.1"/>
    </source>
</evidence>
<evidence type="ECO:0000259" key="1">
    <source>
        <dbReference type="Pfam" id="PF13271"/>
    </source>
</evidence>
<organism evidence="2 3">
    <name type="scientific">Nannocystis punicea</name>
    <dbReference type="NCBI Taxonomy" id="2995304"/>
    <lineage>
        <taxon>Bacteria</taxon>
        <taxon>Pseudomonadati</taxon>
        <taxon>Myxococcota</taxon>
        <taxon>Polyangia</taxon>
        <taxon>Nannocystales</taxon>
        <taxon>Nannocystaceae</taxon>
        <taxon>Nannocystis</taxon>
    </lineage>
</organism>
<accession>A0ABY7H515</accession>
<protein>
    <submittedName>
        <fullName evidence="2">DUF4062 domain-containing protein</fullName>
    </submittedName>
</protein>